<dbReference type="Pfam" id="PF05199">
    <property type="entry name" value="GMC_oxred_C"/>
    <property type="match status" value="1"/>
</dbReference>
<dbReference type="PROSITE" id="PS00624">
    <property type="entry name" value="GMC_OXRED_2"/>
    <property type="match status" value="1"/>
</dbReference>
<dbReference type="Pfam" id="PF00732">
    <property type="entry name" value="GMC_oxred_N"/>
    <property type="match status" value="1"/>
</dbReference>
<feature type="domain" description="Glucose-methanol-choline oxidoreductase N-terminal" evidence="8">
    <location>
        <begin position="252"/>
        <end position="266"/>
    </location>
</feature>
<organism evidence="9 10">
    <name type="scientific">Kineobactrum salinum</name>
    <dbReference type="NCBI Taxonomy" id="2708301"/>
    <lineage>
        <taxon>Bacteria</taxon>
        <taxon>Pseudomonadati</taxon>
        <taxon>Pseudomonadota</taxon>
        <taxon>Gammaproteobacteria</taxon>
        <taxon>Cellvibrionales</taxon>
        <taxon>Halieaceae</taxon>
        <taxon>Kineobactrum</taxon>
    </lineage>
</organism>
<proteinExistence type="inferred from homology"/>
<keyword evidence="3 6" id="KW-0285">Flavoprotein</keyword>
<dbReference type="InterPro" id="IPR007867">
    <property type="entry name" value="GMC_OxRtase_C"/>
</dbReference>
<dbReference type="AlphaFoldDB" id="A0A6C0U7A8"/>
<evidence type="ECO:0000256" key="4">
    <source>
        <dbReference type="ARBA" id="ARBA00022827"/>
    </source>
</evidence>
<evidence type="ECO:0000256" key="5">
    <source>
        <dbReference type="PIRSR" id="PIRSR000137-2"/>
    </source>
</evidence>
<keyword evidence="10" id="KW-1185">Reference proteome</keyword>
<sequence length="534" mass="58658">MEEYDYIIVGAGSAGCVLSERLSVSGEHSVLLIEAGPDDSNPFVSMPMGLFKLFADPSKTWSYLLEPDSETGKQHAWLRGKMIGGSSSINGMLYFRGQPQDYDGWKELGCEGWGWEAMREVFRAIEDHELGDDGVRGVGGPLHVSVQREKTPLTEAILKAGAALGLPVREDLNREEQEGIGYSPRTIKNGRRVSAADAFLKPAMGRDNLTVVTDTLVTNIDFDGRRASGVSTVQGENKRSYKARREIILSAGALQSPVILQHSGVGPAHLLRKYGIPIIHDSPGVGRNAREHKVVTIISRLSAHSLNKEYRGWRKYMNGIRYFLTRSGPLTATYDINAFVRTSDTLDRPDAQLTFWAVTPDLNSSVYQPDSKPGLFFMGYPLRSDSQGVVSITSSDPRDPPSIQANFLTTEHDKKVIVDLFRYARRLLEQAPVSDYIVEELHPGPAVQTDEDIIAACHQDTTCMHTVGTCRMGPETDVEAVLDSQLRVRGVEGLRVVDCSVMPTQVSGNTAGPVMAIAWHAADMILADTVSRRS</sequence>
<protein>
    <recommendedName>
        <fullName evidence="7 8">Glucose-methanol-choline oxidoreductase N-terminal domain-containing protein</fullName>
    </recommendedName>
</protein>
<gene>
    <name evidence="9" type="ORF">G3T16_16980</name>
</gene>
<dbReference type="PANTHER" id="PTHR11552:SF147">
    <property type="entry name" value="CHOLINE DEHYDROGENASE, MITOCHONDRIAL"/>
    <property type="match status" value="1"/>
</dbReference>
<dbReference type="SUPFAM" id="SSF54373">
    <property type="entry name" value="FAD-linked reductases, C-terminal domain"/>
    <property type="match status" value="1"/>
</dbReference>
<dbReference type="PROSITE" id="PS00623">
    <property type="entry name" value="GMC_OXRED_1"/>
    <property type="match status" value="1"/>
</dbReference>
<dbReference type="PANTHER" id="PTHR11552">
    <property type="entry name" value="GLUCOSE-METHANOL-CHOLINE GMC OXIDOREDUCTASE"/>
    <property type="match status" value="1"/>
</dbReference>
<dbReference type="EMBL" id="CP048711">
    <property type="protein sequence ID" value="QIB66837.1"/>
    <property type="molecule type" value="Genomic_DNA"/>
</dbReference>
<dbReference type="RefSeq" id="WP_163496267.1">
    <property type="nucleotide sequence ID" value="NZ_CP048711.1"/>
</dbReference>
<evidence type="ECO:0000259" key="7">
    <source>
        <dbReference type="PROSITE" id="PS00623"/>
    </source>
</evidence>
<dbReference type="GO" id="GO:0016614">
    <property type="term" value="F:oxidoreductase activity, acting on CH-OH group of donors"/>
    <property type="evidence" value="ECO:0007669"/>
    <property type="project" value="InterPro"/>
</dbReference>
<evidence type="ECO:0000313" key="10">
    <source>
        <dbReference type="Proteomes" id="UP000477680"/>
    </source>
</evidence>
<evidence type="ECO:0000256" key="3">
    <source>
        <dbReference type="ARBA" id="ARBA00022630"/>
    </source>
</evidence>
<dbReference type="Gene3D" id="3.50.50.60">
    <property type="entry name" value="FAD/NAD(P)-binding domain"/>
    <property type="match status" value="1"/>
</dbReference>
<evidence type="ECO:0000256" key="1">
    <source>
        <dbReference type="ARBA" id="ARBA00001974"/>
    </source>
</evidence>
<keyword evidence="4 5" id="KW-0274">FAD</keyword>
<comment type="similarity">
    <text evidence="2 6">Belongs to the GMC oxidoreductase family.</text>
</comment>
<dbReference type="InterPro" id="IPR036188">
    <property type="entry name" value="FAD/NAD-bd_sf"/>
</dbReference>
<evidence type="ECO:0000256" key="6">
    <source>
        <dbReference type="RuleBase" id="RU003968"/>
    </source>
</evidence>
<reference evidence="9 10" key="1">
    <citation type="submission" date="2020-02" db="EMBL/GenBank/DDBJ databases">
        <title>Genome sequencing for Kineobactrum sp. M2.</title>
        <authorList>
            <person name="Park S.-J."/>
        </authorList>
    </citation>
    <scope>NUCLEOTIDE SEQUENCE [LARGE SCALE GENOMIC DNA]</scope>
    <source>
        <strain evidence="9 10">M2</strain>
    </source>
</reference>
<accession>A0A6C0U7A8</accession>
<dbReference type="InterPro" id="IPR000172">
    <property type="entry name" value="GMC_OxRdtase_N"/>
</dbReference>
<dbReference type="Gene3D" id="3.30.560.10">
    <property type="entry name" value="Glucose Oxidase, domain 3"/>
    <property type="match status" value="1"/>
</dbReference>
<dbReference type="Proteomes" id="UP000477680">
    <property type="component" value="Chromosome"/>
</dbReference>
<comment type="cofactor">
    <cofactor evidence="1 5">
        <name>FAD</name>
        <dbReference type="ChEBI" id="CHEBI:57692"/>
    </cofactor>
</comment>
<evidence type="ECO:0000259" key="8">
    <source>
        <dbReference type="PROSITE" id="PS00624"/>
    </source>
</evidence>
<feature type="domain" description="Glucose-methanol-choline oxidoreductase N-terminal" evidence="7">
    <location>
        <begin position="80"/>
        <end position="103"/>
    </location>
</feature>
<dbReference type="GO" id="GO:0050660">
    <property type="term" value="F:flavin adenine dinucleotide binding"/>
    <property type="evidence" value="ECO:0007669"/>
    <property type="project" value="InterPro"/>
</dbReference>
<name>A0A6C0U7A8_9GAMM</name>
<evidence type="ECO:0000256" key="2">
    <source>
        <dbReference type="ARBA" id="ARBA00010790"/>
    </source>
</evidence>
<dbReference type="KEGG" id="kim:G3T16_16980"/>
<dbReference type="PIRSF" id="PIRSF000137">
    <property type="entry name" value="Alcohol_oxidase"/>
    <property type="match status" value="1"/>
</dbReference>
<evidence type="ECO:0000313" key="9">
    <source>
        <dbReference type="EMBL" id="QIB66837.1"/>
    </source>
</evidence>
<dbReference type="InterPro" id="IPR012132">
    <property type="entry name" value="GMC_OxRdtase"/>
</dbReference>
<feature type="binding site" evidence="5">
    <location>
        <position position="217"/>
    </location>
    <ligand>
        <name>FAD</name>
        <dbReference type="ChEBI" id="CHEBI:57692"/>
    </ligand>
</feature>
<dbReference type="SUPFAM" id="SSF51905">
    <property type="entry name" value="FAD/NAD(P)-binding domain"/>
    <property type="match status" value="1"/>
</dbReference>